<reference evidence="2" key="1">
    <citation type="submission" date="2020-09" db="EMBL/GenBank/DDBJ databases">
        <authorList>
            <person name="Kim M.K."/>
        </authorList>
    </citation>
    <scope>NUCLEOTIDE SEQUENCE</scope>
    <source>
        <strain evidence="2">BT704</strain>
    </source>
</reference>
<evidence type="ECO:0000313" key="3">
    <source>
        <dbReference type="Proteomes" id="UP000653797"/>
    </source>
</evidence>
<dbReference type="EMBL" id="JACXAA010000002">
    <property type="protein sequence ID" value="MBD2752544.1"/>
    <property type="molecule type" value="Genomic_DNA"/>
</dbReference>
<dbReference type="AlphaFoldDB" id="A0A927GCD2"/>
<protein>
    <submittedName>
        <fullName evidence="2">Uncharacterized protein</fullName>
    </submittedName>
</protein>
<keyword evidence="1" id="KW-0472">Membrane</keyword>
<organism evidence="2 3">
    <name type="scientific">Spirosoma validum</name>
    <dbReference type="NCBI Taxonomy" id="2771355"/>
    <lineage>
        <taxon>Bacteria</taxon>
        <taxon>Pseudomonadati</taxon>
        <taxon>Bacteroidota</taxon>
        <taxon>Cytophagia</taxon>
        <taxon>Cytophagales</taxon>
        <taxon>Cytophagaceae</taxon>
        <taxon>Spirosoma</taxon>
    </lineage>
</organism>
<proteinExistence type="predicted"/>
<keyword evidence="1" id="KW-0812">Transmembrane</keyword>
<keyword evidence="1" id="KW-1133">Transmembrane helix</keyword>
<keyword evidence="3" id="KW-1185">Reference proteome</keyword>
<gene>
    <name evidence="2" type="ORF">IC230_06575</name>
</gene>
<feature type="transmembrane region" description="Helical" evidence="1">
    <location>
        <begin position="13"/>
        <end position="31"/>
    </location>
</feature>
<dbReference type="RefSeq" id="WP_191038179.1">
    <property type="nucleotide sequence ID" value="NZ_JACXAA010000002.1"/>
</dbReference>
<sequence>MTLADITLLGKKILVGILVALIPALILFWGLRLTQKLLTKAPATTSSIQPSN</sequence>
<dbReference type="Proteomes" id="UP000653797">
    <property type="component" value="Unassembled WGS sequence"/>
</dbReference>
<name>A0A927GCD2_9BACT</name>
<comment type="caution">
    <text evidence="2">The sequence shown here is derived from an EMBL/GenBank/DDBJ whole genome shotgun (WGS) entry which is preliminary data.</text>
</comment>
<accession>A0A927GCD2</accession>
<evidence type="ECO:0000313" key="2">
    <source>
        <dbReference type="EMBL" id="MBD2752544.1"/>
    </source>
</evidence>
<evidence type="ECO:0000256" key="1">
    <source>
        <dbReference type="SAM" id="Phobius"/>
    </source>
</evidence>